<dbReference type="InterPro" id="IPR036691">
    <property type="entry name" value="Endo/exonu/phosph_ase_sf"/>
</dbReference>
<dbReference type="GO" id="GO:0006506">
    <property type="term" value="P:GPI anchor biosynthetic process"/>
    <property type="evidence" value="ECO:0007669"/>
    <property type="project" value="TreeGrafter"/>
</dbReference>
<dbReference type="PANTHER" id="PTHR14859:SF15">
    <property type="entry name" value="ENDONUCLEASE_EXONUCLEASE_PHOSPHATASE DOMAIN-CONTAINING PROTEIN"/>
    <property type="match status" value="1"/>
</dbReference>
<name>A0A0U9H7V2_9BACI</name>
<organism evidence="3 4">
    <name type="scientific">Oceanobacillus picturae</name>
    <dbReference type="NCBI Taxonomy" id="171693"/>
    <lineage>
        <taxon>Bacteria</taxon>
        <taxon>Bacillati</taxon>
        <taxon>Bacillota</taxon>
        <taxon>Bacilli</taxon>
        <taxon>Bacillales</taxon>
        <taxon>Bacillaceae</taxon>
        <taxon>Oceanobacillus</taxon>
    </lineage>
</organism>
<keyword evidence="3" id="KW-0378">Hydrolase</keyword>
<evidence type="ECO:0000313" key="3">
    <source>
        <dbReference type="EMBL" id="GAQ16212.1"/>
    </source>
</evidence>
<sequence length="380" mass="42796">MDLMKKALLFVAGFVALLWVSLSPSYETYAVQGLSQLEKTTVKVATYNVAAGRGTDGTYNLERIATAIENTGADIIGLQEIDVHWGDRSNNDNMVALLAERLDMEYYFAPIYDFAPVDEGEPRRQFGVAVLSKYPITDAANREIARLSTQDPDPVPKPAPGFLEAQINVDGSEVAFYVTHLDYRADPIVREMQVADMKEIMAAHTYSILVGDMNARPEALELQPLFQKYADAWKWSVEEDGYTYPAASPDRRIDYVFASPRIEVHSATKMSSQAADHLPVVAEVSLIEGSHSYNLEGTEWLVDHFIEHGDIQGTETSTLLHNHLRALNYYKRQGKNEKLVKHLQGITVLLDYEKEKGHISGKAWEELSSDIDYFKEKWNQ</sequence>
<gene>
    <name evidence="3" type="ORF">OPHB3_0128</name>
</gene>
<dbReference type="Pfam" id="PF22888">
    <property type="entry name" value="FIMAH"/>
    <property type="match status" value="1"/>
</dbReference>
<dbReference type="GO" id="GO:0004527">
    <property type="term" value="F:exonuclease activity"/>
    <property type="evidence" value="ECO:0007669"/>
    <property type="project" value="UniProtKB-KW"/>
</dbReference>
<protein>
    <submittedName>
        <fullName evidence="3">Endonuclease/Exonuclease/phosphatase family protein</fullName>
    </submittedName>
</protein>
<reference evidence="4" key="1">
    <citation type="submission" date="2015-07" db="EMBL/GenBank/DDBJ databases">
        <title>Draft Genome Sequence of Oceanobacillus picturae Heshi-B3 that Was Isolated from Fermented Rice Bran with Aging Salted Mackerel, Which Was Named Heshiko as Traditional Fermented Seafood in Japan.</title>
        <authorList>
            <person name="Akuzawa S."/>
            <person name="Nakagawa J."/>
            <person name="Kanekatsu T."/>
            <person name="Kanesaki Y."/>
            <person name="Suzuki T."/>
        </authorList>
    </citation>
    <scope>NUCLEOTIDE SEQUENCE [LARGE SCALE GENOMIC DNA]</scope>
    <source>
        <strain evidence="4">Heshi-B3</strain>
    </source>
</reference>
<reference evidence="3 4" key="2">
    <citation type="journal article" date="2016" name="Genome Announc.">
        <title>Draft Genome Sequence of Oceanobacillus picturae Heshi-B3, Isolated from Fermented Rice Bran in a Traditional Japanese Seafood Dish.</title>
        <authorList>
            <person name="Akuzawa S."/>
            <person name="Nagaoka J."/>
            <person name="Kanekatsu M."/>
            <person name="Kanesaki Y."/>
            <person name="Suzuki T."/>
        </authorList>
    </citation>
    <scope>NUCLEOTIDE SEQUENCE [LARGE SCALE GENOMIC DNA]</scope>
    <source>
        <strain evidence="3 4">Heshi-B3</strain>
    </source>
</reference>
<evidence type="ECO:0000313" key="4">
    <source>
        <dbReference type="Proteomes" id="UP000052946"/>
    </source>
</evidence>
<keyword evidence="3" id="KW-0269">Exonuclease</keyword>
<feature type="domain" description="FIMAH" evidence="2">
    <location>
        <begin position="296"/>
        <end position="375"/>
    </location>
</feature>
<dbReference type="EMBL" id="BBXV01000002">
    <property type="protein sequence ID" value="GAQ16212.1"/>
    <property type="molecule type" value="Genomic_DNA"/>
</dbReference>
<dbReference type="Pfam" id="PF03372">
    <property type="entry name" value="Exo_endo_phos"/>
    <property type="match status" value="1"/>
</dbReference>
<dbReference type="AlphaFoldDB" id="A0A0U9H7V2"/>
<dbReference type="InterPro" id="IPR051916">
    <property type="entry name" value="GPI-anchor_lipid_remodeler"/>
</dbReference>
<dbReference type="SUPFAM" id="SSF56219">
    <property type="entry name" value="DNase I-like"/>
    <property type="match status" value="1"/>
</dbReference>
<comment type="caution">
    <text evidence="3">The sequence shown here is derived from an EMBL/GenBank/DDBJ whole genome shotgun (WGS) entry which is preliminary data.</text>
</comment>
<dbReference type="Gene3D" id="3.60.10.10">
    <property type="entry name" value="Endonuclease/exonuclease/phosphatase"/>
    <property type="match status" value="1"/>
</dbReference>
<proteinExistence type="predicted"/>
<dbReference type="Proteomes" id="UP000052946">
    <property type="component" value="Unassembled WGS sequence"/>
</dbReference>
<feature type="domain" description="Endonuclease/exonuclease/phosphatase" evidence="1">
    <location>
        <begin position="45"/>
        <end position="274"/>
    </location>
</feature>
<dbReference type="PANTHER" id="PTHR14859">
    <property type="entry name" value="CALCOFLUOR WHITE HYPERSENSITIVE PROTEIN PRECURSOR"/>
    <property type="match status" value="1"/>
</dbReference>
<evidence type="ECO:0000259" key="1">
    <source>
        <dbReference type="Pfam" id="PF03372"/>
    </source>
</evidence>
<keyword evidence="3" id="KW-0255">Endonuclease</keyword>
<accession>A0A0U9H7V2</accession>
<dbReference type="GO" id="GO:0016020">
    <property type="term" value="C:membrane"/>
    <property type="evidence" value="ECO:0007669"/>
    <property type="project" value="GOC"/>
</dbReference>
<keyword evidence="3" id="KW-0540">Nuclease</keyword>
<evidence type="ECO:0000259" key="2">
    <source>
        <dbReference type="Pfam" id="PF22888"/>
    </source>
</evidence>
<dbReference type="GO" id="GO:0004519">
    <property type="term" value="F:endonuclease activity"/>
    <property type="evidence" value="ECO:0007669"/>
    <property type="project" value="UniProtKB-KW"/>
</dbReference>
<dbReference type="InterPro" id="IPR005135">
    <property type="entry name" value="Endo/exonuclease/phosphatase"/>
</dbReference>
<dbReference type="InterPro" id="IPR054470">
    <property type="entry name" value="FIMAH_dom"/>
</dbReference>